<evidence type="ECO:0000313" key="3">
    <source>
        <dbReference type="EMBL" id="SHJ07364.1"/>
    </source>
</evidence>
<evidence type="ECO:0000256" key="1">
    <source>
        <dbReference type="SAM" id="MobiDB-lite"/>
    </source>
</evidence>
<keyword evidence="4" id="KW-1185">Reference proteome</keyword>
<proteinExistence type="predicted"/>
<feature type="compositionally biased region" description="Acidic residues" evidence="1">
    <location>
        <begin position="25"/>
        <end position="62"/>
    </location>
</feature>
<accession>A0A1M6GBS1</accession>
<reference evidence="3 4" key="1">
    <citation type="submission" date="2016-11" db="EMBL/GenBank/DDBJ databases">
        <authorList>
            <person name="Jaros S."/>
            <person name="Januszkiewicz K."/>
            <person name="Wedrychowicz H."/>
        </authorList>
    </citation>
    <scope>NUCLEOTIDE SEQUENCE [LARGE SCALE GENOMIC DNA]</scope>
    <source>
        <strain evidence="3 4">DSM 17477</strain>
    </source>
</reference>
<dbReference type="PROSITE" id="PS51257">
    <property type="entry name" value="PROKAR_LIPOPROTEIN"/>
    <property type="match status" value="1"/>
</dbReference>
<dbReference type="EMBL" id="FQZL01000010">
    <property type="protein sequence ID" value="SHJ07364.1"/>
    <property type="molecule type" value="Genomic_DNA"/>
</dbReference>
<dbReference type="STRING" id="1121476.SAMN02745751_01685"/>
<dbReference type="OrthoDB" id="1777855at2"/>
<dbReference type="Proteomes" id="UP000184052">
    <property type="component" value="Unassembled WGS sequence"/>
</dbReference>
<feature type="chain" id="PRO_5038720017" description="Outer membrane lipoprotein-sorting protein" evidence="2">
    <location>
        <begin position="22"/>
        <end position="273"/>
    </location>
</feature>
<name>A0A1M6GBS1_9FIRM</name>
<dbReference type="AlphaFoldDB" id="A0A1M6GBS1"/>
<dbReference type="RefSeq" id="WP_073049142.1">
    <property type="nucleotide sequence ID" value="NZ_FQZL01000010.1"/>
</dbReference>
<evidence type="ECO:0000256" key="2">
    <source>
        <dbReference type="SAM" id="SignalP"/>
    </source>
</evidence>
<protein>
    <recommendedName>
        <fullName evidence="5">Outer membrane lipoprotein-sorting protein</fullName>
    </recommendedName>
</protein>
<gene>
    <name evidence="3" type="ORF">SAMN02745751_01685</name>
</gene>
<evidence type="ECO:0008006" key="5">
    <source>
        <dbReference type="Google" id="ProtNLM"/>
    </source>
</evidence>
<keyword evidence="2" id="KW-0732">Signal</keyword>
<feature type="region of interest" description="Disordered" evidence="1">
    <location>
        <begin position="23"/>
        <end position="67"/>
    </location>
</feature>
<sequence length="273" mass="31318">MRRSIAIFMILILIFSFTGCKNEAPVEEQEQPESEVESNETPDNDSEEDSGQNDTDSDDGAQDSDGTVELSGLDLIKSLNPEPFDNMYVETETTGYEGMKITTSMYFEGENYRSEFEVFEGQKQVTIYLAEEGATYQYLEGEPHGIKFYDDLETGDMNMEMNMEAPGFNELYEDAGPDFKARMDELNGEEVVYIENVEWDDQANTMQVKMWYSTKYAYPIKHETYMGGELMNSSEVVRIETDINMEEDLFIPPSDVEFIEYSMDSMFEAPSQE</sequence>
<feature type="signal peptide" evidence="2">
    <location>
        <begin position="1"/>
        <end position="21"/>
    </location>
</feature>
<evidence type="ECO:0000313" key="4">
    <source>
        <dbReference type="Proteomes" id="UP000184052"/>
    </source>
</evidence>
<organism evidence="3 4">
    <name type="scientific">Dethiosulfatibacter aminovorans DSM 17477</name>
    <dbReference type="NCBI Taxonomy" id="1121476"/>
    <lineage>
        <taxon>Bacteria</taxon>
        <taxon>Bacillati</taxon>
        <taxon>Bacillota</taxon>
        <taxon>Tissierellia</taxon>
        <taxon>Dethiosulfatibacter</taxon>
    </lineage>
</organism>